<sequence>MSDTPFRDTARRLSERMDYISMSVHSDRARSHGWWRNVVEFGPWNGPGETRVGPPTPEAIQGIAKLFGTTTERVSAMVAQDWYQVGQTSGHSSRVARLAHGIDQLNEDDTDLVEQLINRLATIK</sequence>
<accession>A0A9X2VT39</accession>
<dbReference type="EMBL" id="JANYMP010000023">
    <property type="protein sequence ID" value="MCS7482365.1"/>
    <property type="molecule type" value="Genomic_DNA"/>
</dbReference>
<dbReference type="RefSeq" id="WP_259627830.1">
    <property type="nucleotide sequence ID" value="NZ_JANYMP010000023.1"/>
</dbReference>
<reference evidence="1" key="1">
    <citation type="submission" date="2022-08" db="EMBL/GenBank/DDBJ databases">
        <authorList>
            <person name="Tistechok S."/>
            <person name="Samborskyy M."/>
            <person name="Roman I."/>
        </authorList>
    </citation>
    <scope>NUCLEOTIDE SEQUENCE</scope>
    <source>
        <strain evidence="1">DSM 103496</strain>
    </source>
</reference>
<dbReference type="Proteomes" id="UP001141259">
    <property type="component" value="Unassembled WGS sequence"/>
</dbReference>
<protein>
    <submittedName>
        <fullName evidence="1">Uncharacterized protein</fullName>
    </submittedName>
</protein>
<organism evidence="1 2">
    <name type="scientific">Umezawaea endophytica</name>
    <dbReference type="NCBI Taxonomy" id="1654476"/>
    <lineage>
        <taxon>Bacteria</taxon>
        <taxon>Bacillati</taxon>
        <taxon>Actinomycetota</taxon>
        <taxon>Actinomycetes</taxon>
        <taxon>Pseudonocardiales</taxon>
        <taxon>Pseudonocardiaceae</taxon>
        <taxon>Umezawaea</taxon>
    </lineage>
</organism>
<gene>
    <name evidence="1" type="ORF">NZH93_36420</name>
</gene>
<dbReference type="AlphaFoldDB" id="A0A9X2VT39"/>
<comment type="caution">
    <text evidence="1">The sequence shown here is derived from an EMBL/GenBank/DDBJ whole genome shotgun (WGS) entry which is preliminary data.</text>
</comment>
<proteinExistence type="predicted"/>
<evidence type="ECO:0000313" key="1">
    <source>
        <dbReference type="EMBL" id="MCS7482365.1"/>
    </source>
</evidence>
<keyword evidence="2" id="KW-1185">Reference proteome</keyword>
<name>A0A9X2VT39_9PSEU</name>
<evidence type="ECO:0000313" key="2">
    <source>
        <dbReference type="Proteomes" id="UP001141259"/>
    </source>
</evidence>